<evidence type="ECO:0000256" key="2">
    <source>
        <dbReference type="ARBA" id="ARBA00022946"/>
    </source>
</evidence>
<comment type="subcellular location">
    <subcellularLocation>
        <location evidence="1">Mitochondrion</location>
    </subcellularLocation>
</comment>
<keyword evidence="5" id="KW-0687">Ribonucleoprotein</keyword>
<evidence type="ECO:0000256" key="4">
    <source>
        <dbReference type="ARBA" id="ARBA00023128"/>
    </source>
</evidence>
<dbReference type="OrthoDB" id="444135at2759"/>
<gene>
    <name evidence="10" type="ORF">DGYR_LOCUS8601</name>
</gene>
<sequence length="311" mass="36081">MASLTCRTNIIRIFQLNLLNRTPNLVCTRSFKRWKRPYLQELYKRRNEVGPEKPRHRSAFYNWNYDSELYAFTKRLNEDVSLDSLKKAFTHSCYIEAEKRKRESLEMDTDDIDDTHNEEYCKKGLSFLEECTKKKLSEFLPQVPNYGINSISSNLCSIETVSRVAKNLGFRDLQLCEEETDEILHDSFVAFLGLLLTEGSQQRCEKFITDFILSLLISDDVLQMLEIRNPHEILSKNFQGEITTRILFENGRNTVESAFLIGVYADRKLIGYSGGETEQIAEEMAMKDAVYRQIGLKSNQFNINTLLKSSA</sequence>
<feature type="domain" description="Large ribosomal subunit protein mL44 endonuclease" evidence="9">
    <location>
        <begin position="64"/>
        <end position="194"/>
    </location>
</feature>
<evidence type="ECO:0000256" key="6">
    <source>
        <dbReference type="ARBA" id="ARBA00024034"/>
    </source>
</evidence>
<dbReference type="InterPro" id="IPR036389">
    <property type="entry name" value="RNase_III_sf"/>
</dbReference>
<keyword evidence="11" id="KW-1185">Reference proteome</keyword>
<keyword evidence="4" id="KW-0496">Mitochondrion</keyword>
<dbReference type="GO" id="GO:0006396">
    <property type="term" value="P:RNA processing"/>
    <property type="evidence" value="ECO:0007669"/>
    <property type="project" value="InterPro"/>
</dbReference>
<evidence type="ECO:0000256" key="7">
    <source>
        <dbReference type="ARBA" id="ARBA00035187"/>
    </source>
</evidence>
<keyword evidence="2" id="KW-0809">Transit peptide</keyword>
<proteinExistence type="inferred from homology"/>
<evidence type="ECO:0000259" key="9">
    <source>
        <dbReference type="Pfam" id="PF22935"/>
    </source>
</evidence>
<reference evidence="10 11" key="1">
    <citation type="submission" date="2020-08" db="EMBL/GenBank/DDBJ databases">
        <authorList>
            <person name="Hejnol A."/>
        </authorList>
    </citation>
    <scope>NUCLEOTIDE SEQUENCE [LARGE SCALE GENOMIC DNA]</scope>
</reference>
<evidence type="ECO:0000259" key="8">
    <source>
        <dbReference type="Pfam" id="PF22892"/>
    </source>
</evidence>
<evidence type="ECO:0000313" key="11">
    <source>
        <dbReference type="Proteomes" id="UP000549394"/>
    </source>
</evidence>
<dbReference type="Gene3D" id="3.30.160.20">
    <property type="match status" value="1"/>
</dbReference>
<protein>
    <recommendedName>
        <fullName evidence="7">Large ribosomal subunit protein mL44</fullName>
    </recommendedName>
</protein>
<dbReference type="GO" id="GO:0004525">
    <property type="term" value="F:ribonuclease III activity"/>
    <property type="evidence" value="ECO:0007669"/>
    <property type="project" value="InterPro"/>
</dbReference>
<dbReference type="Gene3D" id="1.10.1520.10">
    <property type="entry name" value="Ribonuclease III domain"/>
    <property type="match status" value="1"/>
</dbReference>
<comment type="similarity">
    <text evidence="6">Belongs to the ribonuclease III family. Mitochondrion-specific ribosomal protein mL44 subfamily.</text>
</comment>
<evidence type="ECO:0000256" key="5">
    <source>
        <dbReference type="ARBA" id="ARBA00023274"/>
    </source>
</evidence>
<organism evidence="10 11">
    <name type="scientific">Dimorphilus gyrociliatus</name>
    <dbReference type="NCBI Taxonomy" id="2664684"/>
    <lineage>
        <taxon>Eukaryota</taxon>
        <taxon>Metazoa</taxon>
        <taxon>Spiralia</taxon>
        <taxon>Lophotrochozoa</taxon>
        <taxon>Annelida</taxon>
        <taxon>Polychaeta</taxon>
        <taxon>Polychaeta incertae sedis</taxon>
        <taxon>Dinophilidae</taxon>
        <taxon>Dimorphilus</taxon>
    </lineage>
</organism>
<dbReference type="SUPFAM" id="SSF69065">
    <property type="entry name" value="RNase III domain-like"/>
    <property type="match status" value="1"/>
</dbReference>
<dbReference type="AlphaFoldDB" id="A0A7I8VW08"/>
<dbReference type="Pfam" id="PF22892">
    <property type="entry name" value="DSRM_MRPL44"/>
    <property type="match status" value="1"/>
</dbReference>
<evidence type="ECO:0000313" key="10">
    <source>
        <dbReference type="EMBL" id="CAD5120511.1"/>
    </source>
</evidence>
<dbReference type="Proteomes" id="UP000549394">
    <property type="component" value="Unassembled WGS sequence"/>
</dbReference>
<dbReference type="InterPro" id="IPR044444">
    <property type="entry name" value="Ribosomal_mL44_DSRM_metazoa"/>
</dbReference>
<dbReference type="EMBL" id="CAJFCJ010000012">
    <property type="protein sequence ID" value="CAD5120511.1"/>
    <property type="molecule type" value="Genomic_DNA"/>
</dbReference>
<accession>A0A7I8VW08</accession>
<feature type="domain" description="Large ribosomal subunit protein mL44 dsRNA binding" evidence="8">
    <location>
        <begin position="228"/>
        <end position="300"/>
    </location>
</feature>
<comment type="caution">
    <text evidence="10">The sequence shown here is derived from an EMBL/GenBank/DDBJ whole genome shotgun (WGS) entry which is preliminary data.</text>
</comment>
<dbReference type="Pfam" id="PF22935">
    <property type="entry name" value="RM44_endonuclase"/>
    <property type="match status" value="1"/>
</dbReference>
<evidence type="ECO:0000256" key="3">
    <source>
        <dbReference type="ARBA" id="ARBA00022980"/>
    </source>
</evidence>
<keyword evidence="3" id="KW-0689">Ribosomal protein</keyword>
<name>A0A7I8VW08_9ANNE</name>
<dbReference type="InterPro" id="IPR055189">
    <property type="entry name" value="RM44_endonuclase"/>
</dbReference>
<evidence type="ECO:0000256" key="1">
    <source>
        <dbReference type="ARBA" id="ARBA00004173"/>
    </source>
</evidence>